<sequence length="70" mass="7897">MKAIHNSPAVVGGALCVGNYKLKYNFESNSQLNCYRVASRTVGNYKLKYNFESNSQLTSINLIQYGSWEL</sequence>
<protein>
    <submittedName>
        <fullName evidence="1">Uncharacterized protein</fullName>
    </submittedName>
</protein>
<name>A0ABV4TB38_9FLAO</name>
<dbReference type="EMBL" id="JBCFQL010000007">
    <property type="protein sequence ID" value="MFA9191307.1"/>
    <property type="molecule type" value="Genomic_DNA"/>
</dbReference>
<keyword evidence="2" id="KW-1185">Reference proteome</keyword>
<evidence type="ECO:0000313" key="2">
    <source>
        <dbReference type="Proteomes" id="UP001574169"/>
    </source>
</evidence>
<comment type="caution">
    <text evidence="1">The sequence shown here is derived from an EMBL/GenBank/DDBJ whole genome shotgun (WGS) entry which is preliminary data.</text>
</comment>
<dbReference type="Proteomes" id="UP001574169">
    <property type="component" value="Unassembled WGS sequence"/>
</dbReference>
<proteinExistence type="predicted"/>
<accession>A0ABV4TB38</accession>
<organism evidence="1 2">
    <name type="scientific">Flavobacterium zubiriense</name>
    <dbReference type="NCBI Taxonomy" id="3138075"/>
    <lineage>
        <taxon>Bacteria</taxon>
        <taxon>Pseudomonadati</taxon>
        <taxon>Bacteroidota</taxon>
        <taxon>Flavobacteriia</taxon>
        <taxon>Flavobacteriales</taxon>
        <taxon>Flavobacteriaceae</taxon>
        <taxon>Flavobacterium</taxon>
    </lineage>
</organism>
<evidence type="ECO:0000313" key="1">
    <source>
        <dbReference type="EMBL" id="MFA9191307.1"/>
    </source>
</evidence>
<reference evidence="1 2" key="1">
    <citation type="submission" date="2024-04" db="EMBL/GenBank/DDBJ databases">
        <title>New Clade of Flavobacterium.</title>
        <authorList>
            <person name="Matos L."/>
            <person name="Proenca D.N."/>
            <person name="Fransisco R.M."/>
            <person name="Chung A.P."/>
            <person name="Maccario L."/>
            <person name="Sorensen S.J."/>
            <person name="Morais P.V."/>
        </authorList>
    </citation>
    <scope>NUCLEOTIDE SEQUENCE [LARGE SCALE GENOMIC DNA]</scope>
    <source>
        <strain evidence="1 2">FZUC8N2.13</strain>
    </source>
</reference>
<gene>
    <name evidence="1" type="ORF">AAGV28_07985</name>
</gene>